<evidence type="ECO:0000256" key="6">
    <source>
        <dbReference type="ARBA" id="ARBA00022676"/>
    </source>
</evidence>
<evidence type="ECO:0000256" key="10">
    <source>
        <dbReference type="ARBA" id="ARBA00031082"/>
    </source>
</evidence>
<dbReference type="InterPro" id="IPR000836">
    <property type="entry name" value="PRTase_dom"/>
</dbReference>
<dbReference type="Pfam" id="PF14681">
    <property type="entry name" value="UPRTase"/>
    <property type="match status" value="1"/>
</dbReference>
<dbReference type="GO" id="GO:0004845">
    <property type="term" value="F:uracil phosphoribosyltransferase activity"/>
    <property type="evidence" value="ECO:0007669"/>
    <property type="project" value="UniProtKB-EC"/>
</dbReference>
<dbReference type="GO" id="GO:0005525">
    <property type="term" value="F:GTP binding"/>
    <property type="evidence" value="ECO:0007669"/>
    <property type="project" value="UniProtKB-KW"/>
</dbReference>
<dbReference type="EMBL" id="CP011043">
    <property type="protein sequence ID" value="AJW80435.1"/>
    <property type="molecule type" value="Genomic_DNA"/>
</dbReference>
<dbReference type="FunFam" id="3.40.50.2020:FF:000023">
    <property type="entry name" value="Probable uracil phosphoribosyltransferase"/>
    <property type="match status" value="1"/>
</dbReference>
<keyword evidence="8" id="KW-0547">Nucleotide-binding</keyword>
<name>A0A0D5CME2_9MICO</name>
<dbReference type="EC" id="2.4.2.9" evidence="4"/>
<evidence type="ECO:0000256" key="9">
    <source>
        <dbReference type="ARBA" id="ARBA00023134"/>
    </source>
</evidence>
<comment type="similarity">
    <text evidence="3">Belongs to the UPRTase family.</text>
</comment>
<dbReference type="HOGENOM" id="CLU_067096_1_1_11"/>
<dbReference type="Proteomes" id="UP000032604">
    <property type="component" value="Chromosome"/>
</dbReference>
<sequence>MDGRVHQLPRTDALLALHATARNAEASHRDFVLSTQQVMRLLLEESLGHVTHVDEAPITPIGGAFQGRRRAQQQVMAVSVPSAGDALEAELRSIVPDARIGKILIQRDPDLKTPTLHWSKLPDGIAGKEVLLLDPMMATASTVKLAITVLADSGVKPADIVVVNFLTCPEALEKLFAEHPEVRVVTSFIDDRLTEQAFLWPGIGDFGDRYYGTFR</sequence>
<evidence type="ECO:0000259" key="11">
    <source>
        <dbReference type="Pfam" id="PF14681"/>
    </source>
</evidence>
<dbReference type="KEGG" id="cmh:VO01_05780"/>
<evidence type="ECO:0000313" key="12">
    <source>
        <dbReference type="EMBL" id="AJW80435.1"/>
    </source>
</evidence>
<dbReference type="NCBIfam" id="NF001097">
    <property type="entry name" value="PRK00129.1"/>
    <property type="match status" value="1"/>
</dbReference>
<dbReference type="AlphaFoldDB" id="A0A0D5CME2"/>
<proteinExistence type="inferred from homology"/>
<evidence type="ECO:0000256" key="3">
    <source>
        <dbReference type="ARBA" id="ARBA00009516"/>
    </source>
</evidence>
<evidence type="ECO:0000313" key="13">
    <source>
        <dbReference type="Proteomes" id="UP000032604"/>
    </source>
</evidence>
<dbReference type="PATRIC" id="fig|33014.5.peg.1202"/>
<comment type="pathway">
    <text evidence="2">Pyrimidine metabolism; UMP biosynthesis via salvage pathway; UMP from uracil: step 1/1.</text>
</comment>
<evidence type="ECO:0000256" key="7">
    <source>
        <dbReference type="ARBA" id="ARBA00022679"/>
    </source>
</evidence>
<keyword evidence="7" id="KW-0808">Transferase</keyword>
<protein>
    <recommendedName>
        <fullName evidence="4">uracil phosphoribosyltransferase</fullName>
        <ecNumber evidence="4">2.4.2.9</ecNumber>
    </recommendedName>
    <alternativeName>
        <fullName evidence="10">UMP pyrophosphorylase</fullName>
    </alternativeName>
</protein>
<gene>
    <name evidence="12" type="ORF">VO01_05780</name>
</gene>
<dbReference type="CDD" id="cd06223">
    <property type="entry name" value="PRTases_typeI"/>
    <property type="match status" value="1"/>
</dbReference>
<dbReference type="Gene3D" id="3.40.50.2020">
    <property type="match status" value="1"/>
</dbReference>
<accession>A0A0D5CME2</accession>
<evidence type="ECO:0000256" key="8">
    <source>
        <dbReference type="ARBA" id="ARBA00022741"/>
    </source>
</evidence>
<keyword evidence="9" id="KW-0342">GTP-binding</keyword>
<evidence type="ECO:0000256" key="5">
    <source>
        <dbReference type="ARBA" id="ARBA00022533"/>
    </source>
</evidence>
<evidence type="ECO:0000256" key="1">
    <source>
        <dbReference type="ARBA" id="ARBA00001946"/>
    </source>
</evidence>
<comment type="cofactor">
    <cofactor evidence="1">
        <name>Mg(2+)</name>
        <dbReference type="ChEBI" id="CHEBI:18420"/>
    </cofactor>
</comment>
<keyword evidence="6" id="KW-0328">Glycosyltransferase</keyword>
<evidence type="ECO:0000256" key="2">
    <source>
        <dbReference type="ARBA" id="ARBA00005180"/>
    </source>
</evidence>
<reference evidence="12 13" key="1">
    <citation type="journal article" date="2015" name="Genome Announc.">
        <title>Complete Genome Sequence of Clavibacter michiganensis subsp. insidiosus R1-1 Using PacBio Single-Molecule Real-Time Technology.</title>
        <authorList>
            <person name="Lu Y."/>
            <person name="Samac D.A."/>
            <person name="Glazebrook J."/>
            <person name="Ishimaru C.A."/>
        </authorList>
    </citation>
    <scope>NUCLEOTIDE SEQUENCE [LARGE SCALE GENOMIC DNA]</scope>
    <source>
        <strain evidence="12 13">R1-1</strain>
    </source>
</reference>
<evidence type="ECO:0000256" key="4">
    <source>
        <dbReference type="ARBA" id="ARBA00011894"/>
    </source>
</evidence>
<keyword evidence="5" id="KW-0021">Allosteric enzyme</keyword>
<dbReference type="SUPFAM" id="SSF53271">
    <property type="entry name" value="PRTase-like"/>
    <property type="match status" value="1"/>
</dbReference>
<organism evidence="12 13">
    <name type="scientific">Clavibacter michiganensis subsp. insidiosus</name>
    <dbReference type="NCBI Taxonomy" id="33014"/>
    <lineage>
        <taxon>Bacteria</taxon>
        <taxon>Bacillati</taxon>
        <taxon>Actinomycetota</taxon>
        <taxon>Actinomycetes</taxon>
        <taxon>Micrococcales</taxon>
        <taxon>Microbacteriaceae</taxon>
        <taxon>Clavibacter</taxon>
    </lineage>
</organism>
<feature type="domain" description="Phosphoribosyltransferase" evidence="11">
    <location>
        <begin position="10"/>
        <end position="213"/>
    </location>
</feature>
<dbReference type="InterPro" id="IPR029057">
    <property type="entry name" value="PRTase-like"/>
</dbReference>